<protein>
    <submittedName>
        <fullName evidence="2">Uncharacterized protein</fullName>
    </submittedName>
</protein>
<reference evidence="2 3" key="1">
    <citation type="journal article" date="2019" name="Commun. Biol.">
        <title>The bagworm genome reveals a unique fibroin gene that provides high tensile strength.</title>
        <authorList>
            <person name="Kono N."/>
            <person name="Nakamura H."/>
            <person name="Ohtoshi R."/>
            <person name="Tomita M."/>
            <person name="Numata K."/>
            <person name="Arakawa K."/>
        </authorList>
    </citation>
    <scope>NUCLEOTIDE SEQUENCE [LARGE SCALE GENOMIC DNA]</scope>
</reference>
<accession>A0A4C1Z569</accession>
<evidence type="ECO:0000256" key="1">
    <source>
        <dbReference type="SAM" id="MobiDB-lite"/>
    </source>
</evidence>
<proteinExistence type="predicted"/>
<dbReference type="AlphaFoldDB" id="A0A4C1Z569"/>
<gene>
    <name evidence="2" type="ORF">EVAR_46023_1</name>
</gene>
<name>A0A4C1Z569_EUMVA</name>
<evidence type="ECO:0000313" key="2">
    <source>
        <dbReference type="EMBL" id="GBP82800.1"/>
    </source>
</evidence>
<sequence length="120" mass="13383">MQICVFVSDHTPKWGLDLGVGISRTHRAIRESAYEYFTEGTVIINTKGDMGDPYLIIRNSEQREAYKASDPLESRWSPPPMDTHNPQGATSTLLASSIEIEYLIKGERAERGGNGPMKVE</sequence>
<comment type="caution">
    <text evidence="2">The sequence shown here is derived from an EMBL/GenBank/DDBJ whole genome shotgun (WGS) entry which is preliminary data.</text>
</comment>
<feature type="region of interest" description="Disordered" evidence="1">
    <location>
        <begin position="66"/>
        <end position="90"/>
    </location>
</feature>
<dbReference type="EMBL" id="BGZK01001587">
    <property type="protein sequence ID" value="GBP82800.1"/>
    <property type="molecule type" value="Genomic_DNA"/>
</dbReference>
<evidence type="ECO:0000313" key="3">
    <source>
        <dbReference type="Proteomes" id="UP000299102"/>
    </source>
</evidence>
<organism evidence="2 3">
    <name type="scientific">Eumeta variegata</name>
    <name type="common">Bagworm moth</name>
    <name type="synonym">Eumeta japonica</name>
    <dbReference type="NCBI Taxonomy" id="151549"/>
    <lineage>
        <taxon>Eukaryota</taxon>
        <taxon>Metazoa</taxon>
        <taxon>Ecdysozoa</taxon>
        <taxon>Arthropoda</taxon>
        <taxon>Hexapoda</taxon>
        <taxon>Insecta</taxon>
        <taxon>Pterygota</taxon>
        <taxon>Neoptera</taxon>
        <taxon>Endopterygota</taxon>
        <taxon>Lepidoptera</taxon>
        <taxon>Glossata</taxon>
        <taxon>Ditrysia</taxon>
        <taxon>Tineoidea</taxon>
        <taxon>Psychidae</taxon>
        <taxon>Oiketicinae</taxon>
        <taxon>Eumeta</taxon>
    </lineage>
</organism>
<dbReference type="Proteomes" id="UP000299102">
    <property type="component" value="Unassembled WGS sequence"/>
</dbReference>
<keyword evidence="3" id="KW-1185">Reference proteome</keyword>